<evidence type="ECO:0000256" key="3">
    <source>
        <dbReference type="SAM" id="SignalP"/>
    </source>
</evidence>
<keyword evidence="2" id="KW-0175">Coiled coil</keyword>
<comment type="caution">
    <text evidence="6">The sequence shown here is derived from an EMBL/GenBank/DDBJ whole genome shotgun (WGS) entry which is preliminary data.</text>
</comment>
<dbReference type="PROSITE" id="PS51257">
    <property type="entry name" value="PROKAR_LIPOPROTEIN"/>
    <property type="match status" value="1"/>
</dbReference>
<feature type="domain" description="CusB-like beta-barrel" evidence="5">
    <location>
        <begin position="208"/>
        <end position="275"/>
    </location>
</feature>
<dbReference type="NCBIfam" id="TIGR01730">
    <property type="entry name" value="RND_mfp"/>
    <property type="match status" value="1"/>
</dbReference>
<keyword evidence="3" id="KW-0732">Signal</keyword>
<dbReference type="Gene3D" id="1.10.287.470">
    <property type="entry name" value="Helix hairpin bin"/>
    <property type="match status" value="1"/>
</dbReference>
<feature type="domain" description="Multidrug resistance protein MdtA-like barrel-sandwich hybrid" evidence="4">
    <location>
        <begin position="65"/>
        <end position="196"/>
    </location>
</feature>
<organism evidence="6 7">
    <name type="scientific">Pseudochrobactrum saccharolyticum</name>
    <dbReference type="NCBI Taxonomy" id="354352"/>
    <lineage>
        <taxon>Bacteria</taxon>
        <taxon>Pseudomonadati</taxon>
        <taxon>Pseudomonadota</taxon>
        <taxon>Alphaproteobacteria</taxon>
        <taxon>Hyphomicrobiales</taxon>
        <taxon>Brucellaceae</taxon>
        <taxon>Pseudochrobactrum</taxon>
    </lineage>
</organism>
<dbReference type="GO" id="GO:1990281">
    <property type="term" value="C:efflux pump complex"/>
    <property type="evidence" value="ECO:0007669"/>
    <property type="project" value="TreeGrafter"/>
</dbReference>
<dbReference type="Gene3D" id="2.40.420.20">
    <property type="match status" value="1"/>
</dbReference>
<protein>
    <submittedName>
        <fullName evidence="6">RND family efflux transporter MFP subunit</fullName>
    </submittedName>
</protein>
<sequence>MKRRIFRAAAAGSVLLMLAACGEQADEAKEPVVRPVLFVIAKAEASQQSGFAGSVEPQFSTDLAFRVLGRLIQRDVDIGDFVKKDQVVAMIDPAQLDLNLQAAKADMASAEAQYVNAQATEDRQARLLAMRSIPQAVYDSAKQGRDTAAAGLEKARAALRKAEDERGFAQLDPDFDGVVSAVNAEVGQVVAAGQSVLTVARPDVREAVVDVPDHIAETVKDGDRFMIFLQADPTVQAEGHVREIAPQADNATRLRRVKITLDDAPEAFRLGTTITALRSNGDHQEQITLPLSALLEQEGKTYVWIADPQSQTVRRQAVEVVSRRDGQFIAKGVEAGQRIVSAGVNSLQDGQKVKLPQGEQ</sequence>
<feature type="chain" id="PRO_5030897358" evidence="3">
    <location>
        <begin position="26"/>
        <end position="360"/>
    </location>
</feature>
<dbReference type="InterPro" id="IPR058792">
    <property type="entry name" value="Beta-barrel_RND_2"/>
</dbReference>
<dbReference type="PANTHER" id="PTHR30469:SF15">
    <property type="entry name" value="HLYD FAMILY OF SECRETION PROTEINS"/>
    <property type="match status" value="1"/>
</dbReference>
<feature type="signal peptide" evidence="3">
    <location>
        <begin position="1"/>
        <end position="25"/>
    </location>
</feature>
<accession>A0A7W8AKJ1</accession>
<gene>
    <name evidence="6" type="ORF">HNQ68_002622</name>
</gene>
<dbReference type="Proteomes" id="UP000531231">
    <property type="component" value="Unassembled WGS sequence"/>
</dbReference>
<dbReference type="InterPro" id="IPR058625">
    <property type="entry name" value="MdtA-like_BSH"/>
</dbReference>
<dbReference type="PANTHER" id="PTHR30469">
    <property type="entry name" value="MULTIDRUG RESISTANCE PROTEIN MDTA"/>
    <property type="match status" value="1"/>
</dbReference>
<comment type="similarity">
    <text evidence="1">Belongs to the membrane fusion protein (MFP) (TC 8.A.1) family.</text>
</comment>
<dbReference type="Pfam" id="PF25917">
    <property type="entry name" value="BSH_RND"/>
    <property type="match status" value="1"/>
</dbReference>
<proteinExistence type="inferred from homology"/>
<evidence type="ECO:0000259" key="4">
    <source>
        <dbReference type="Pfam" id="PF25917"/>
    </source>
</evidence>
<evidence type="ECO:0000313" key="6">
    <source>
        <dbReference type="EMBL" id="MBB5092077.1"/>
    </source>
</evidence>
<dbReference type="SUPFAM" id="SSF111369">
    <property type="entry name" value="HlyD-like secretion proteins"/>
    <property type="match status" value="1"/>
</dbReference>
<dbReference type="Gene3D" id="2.40.30.170">
    <property type="match status" value="1"/>
</dbReference>
<reference evidence="6 7" key="1">
    <citation type="submission" date="2020-08" db="EMBL/GenBank/DDBJ databases">
        <title>Genomic Encyclopedia of Type Strains, Phase IV (KMG-IV): sequencing the most valuable type-strain genomes for metagenomic binning, comparative biology and taxonomic classification.</title>
        <authorList>
            <person name="Goeker M."/>
        </authorList>
    </citation>
    <scope>NUCLEOTIDE SEQUENCE [LARGE SCALE GENOMIC DNA]</scope>
    <source>
        <strain evidence="6 7">DSM 25620</strain>
    </source>
</reference>
<evidence type="ECO:0000256" key="2">
    <source>
        <dbReference type="SAM" id="Coils"/>
    </source>
</evidence>
<evidence type="ECO:0000313" key="7">
    <source>
        <dbReference type="Proteomes" id="UP000531231"/>
    </source>
</evidence>
<dbReference type="EMBL" id="JACHIL010000004">
    <property type="protein sequence ID" value="MBB5092077.1"/>
    <property type="molecule type" value="Genomic_DNA"/>
</dbReference>
<keyword evidence="7" id="KW-1185">Reference proteome</keyword>
<dbReference type="RefSeq" id="WP_151159772.1">
    <property type="nucleotide sequence ID" value="NZ_JACHIL010000004.1"/>
</dbReference>
<dbReference type="GO" id="GO:0015562">
    <property type="term" value="F:efflux transmembrane transporter activity"/>
    <property type="evidence" value="ECO:0007669"/>
    <property type="project" value="TreeGrafter"/>
</dbReference>
<dbReference type="Gene3D" id="2.40.50.100">
    <property type="match status" value="1"/>
</dbReference>
<dbReference type="AlphaFoldDB" id="A0A7W8AKJ1"/>
<dbReference type="InterPro" id="IPR006143">
    <property type="entry name" value="RND_pump_MFP"/>
</dbReference>
<name>A0A7W8AKJ1_9HYPH</name>
<evidence type="ECO:0000256" key="1">
    <source>
        <dbReference type="ARBA" id="ARBA00009477"/>
    </source>
</evidence>
<feature type="coiled-coil region" evidence="2">
    <location>
        <begin position="145"/>
        <end position="172"/>
    </location>
</feature>
<dbReference type="Pfam" id="PF25954">
    <property type="entry name" value="Beta-barrel_RND_2"/>
    <property type="match status" value="1"/>
</dbReference>
<evidence type="ECO:0000259" key="5">
    <source>
        <dbReference type="Pfam" id="PF25954"/>
    </source>
</evidence>